<dbReference type="Proteomes" id="UP001549031">
    <property type="component" value="Unassembled WGS sequence"/>
</dbReference>
<name>A0ABV2H3E5_9HYPH</name>
<comment type="caution">
    <text evidence="1">The sequence shown here is derived from an EMBL/GenBank/DDBJ whole genome shotgun (WGS) entry which is preliminary data.</text>
</comment>
<reference evidence="1 2" key="1">
    <citation type="submission" date="2024-06" db="EMBL/GenBank/DDBJ databases">
        <title>Genomic Encyclopedia of Type Strains, Phase IV (KMG-IV): sequencing the most valuable type-strain genomes for metagenomic binning, comparative biology and taxonomic classification.</title>
        <authorList>
            <person name="Goeker M."/>
        </authorList>
    </citation>
    <scope>NUCLEOTIDE SEQUENCE [LARGE SCALE GENOMIC DNA]</scope>
    <source>
        <strain evidence="1 2">DSM 105042</strain>
    </source>
</reference>
<keyword evidence="2" id="KW-1185">Reference proteome</keyword>
<sequence>MNRLVIILILATLAGCSTTDKSQYEPPTTLPSYN</sequence>
<organism evidence="1 2">
    <name type="scientific">Pseudorhizobium tarimense</name>
    <dbReference type="NCBI Taxonomy" id="1079109"/>
    <lineage>
        <taxon>Bacteria</taxon>
        <taxon>Pseudomonadati</taxon>
        <taxon>Pseudomonadota</taxon>
        <taxon>Alphaproteobacteria</taxon>
        <taxon>Hyphomicrobiales</taxon>
        <taxon>Rhizobiaceae</taxon>
        <taxon>Rhizobium/Agrobacterium group</taxon>
        <taxon>Pseudorhizobium</taxon>
    </lineage>
</organism>
<evidence type="ECO:0000313" key="1">
    <source>
        <dbReference type="EMBL" id="MET3585019.1"/>
    </source>
</evidence>
<protein>
    <submittedName>
        <fullName evidence="1">Lipoprotein YajG</fullName>
    </submittedName>
</protein>
<gene>
    <name evidence="1" type="ORF">ABID21_001120</name>
</gene>
<accession>A0ABV2H3E5</accession>
<dbReference type="EMBL" id="JBEPLJ010000003">
    <property type="protein sequence ID" value="MET3585019.1"/>
    <property type="molecule type" value="Genomic_DNA"/>
</dbReference>
<evidence type="ECO:0000313" key="2">
    <source>
        <dbReference type="Proteomes" id="UP001549031"/>
    </source>
</evidence>
<proteinExistence type="predicted"/>
<dbReference type="PROSITE" id="PS51257">
    <property type="entry name" value="PROKAR_LIPOPROTEIN"/>
    <property type="match status" value="1"/>
</dbReference>
<keyword evidence="1" id="KW-0449">Lipoprotein</keyword>